<reference evidence="1 2" key="1">
    <citation type="submission" date="2024-04" db="EMBL/GenBank/DDBJ databases">
        <authorList>
            <person name="Fracassetti M."/>
        </authorList>
    </citation>
    <scope>NUCLEOTIDE SEQUENCE [LARGE SCALE GENOMIC DNA]</scope>
</reference>
<name>A0AAV2FNC0_9ROSI</name>
<dbReference type="EMBL" id="OZ034820">
    <property type="protein sequence ID" value="CAL1399795.1"/>
    <property type="molecule type" value="Genomic_DNA"/>
</dbReference>
<dbReference type="AlphaFoldDB" id="A0AAV2FNC0"/>
<organism evidence="1 2">
    <name type="scientific">Linum trigynum</name>
    <dbReference type="NCBI Taxonomy" id="586398"/>
    <lineage>
        <taxon>Eukaryota</taxon>
        <taxon>Viridiplantae</taxon>
        <taxon>Streptophyta</taxon>
        <taxon>Embryophyta</taxon>
        <taxon>Tracheophyta</taxon>
        <taxon>Spermatophyta</taxon>
        <taxon>Magnoliopsida</taxon>
        <taxon>eudicotyledons</taxon>
        <taxon>Gunneridae</taxon>
        <taxon>Pentapetalae</taxon>
        <taxon>rosids</taxon>
        <taxon>fabids</taxon>
        <taxon>Malpighiales</taxon>
        <taxon>Linaceae</taxon>
        <taxon>Linum</taxon>
    </lineage>
</organism>
<evidence type="ECO:0000313" key="2">
    <source>
        <dbReference type="Proteomes" id="UP001497516"/>
    </source>
</evidence>
<evidence type="ECO:0000313" key="1">
    <source>
        <dbReference type="EMBL" id="CAL1399795.1"/>
    </source>
</evidence>
<proteinExistence type="predicted"/>
<dbReference type="Proteomes" id="UP001497516">
    <property type="component" value="Chromosome 7"/>
</dbReference>
<protein>
    <submittedName>
        <fullName evidence="1">Uncharacterized protein</fullName>
    </submittedName>
</protein>
<gene>
    <name evidence="1" type="ORF">LTRI10_LOCUS39965</name>
</gene>
<keyword evidence="2" id="KW-1185">Reference proteome</keyword>
<sequence>MDIDSFFLIPTLIPDLRRCLNPSSPVQIRRALHSTLQSLLHDPSTLSLVSSNSPLGLPTPAVPPPAISSLLVARPTSPFSLEVWISESPFEPSFQVQSLCITIAVGVRSSLMCFPL</sequence>
<accession>A0AAV2FNC0</accession>